<keyword evidence="5 8" id="KW-0648">Protein biosynthesis</keyword>
<dbReference type="InterPro" id="IPR032090">
    <property type="entry name" value="RF3_C"/>
</dbReference>
<evidence type="ECO:0000259" key="9">
    <source>
        <dbReference type="PROSITE" id="PS51722"/>
    </source>
</evidence>
<accession>A0A7G5IG05</accession>
<dbReference type="InterPro" id="IPR035647">
    <property type="entry name" value="EFG_III/V"/>
</dbReference>
<dbReference type="Pfam" id="PF16658">
    <property type="entry name" value="RF3_C"/>
    <property type="match status" value="1"/>
</dbReference>
<dbReference type="SUPFAM" id="SSF50447">
    <property type="entry name" value="Translation proteins"/>
    <property type="match status" value="1"/>
</dbReference>
<dbReference type="InterPro" id="IPR031157">
    <property type="entry name" value="G_TR_CS"/>
</dbReference>
<dbReference type="SUPFAM" id="SSF52540">
    <property type="entry name" value="P-loop containing nucleoside triphosphate hydrolases"/>
    <property type="match status" value="1"/>
</dbReference>
<comment type="function">
    <text evidence="8">Increases the formation of ribosomal termination complexes and stimulates activities of RF-1 and RF-2. It binds guanine nucleotides and has strong preference for UGA stop codons. It may interact directly with the ribosome. The stimulation of RF-1 and RF-2 is significantly reduced by GTP and GDP, but not by GMP.</text>
</comment>
<dbReference type="PRINTS" id="PR00315">
    <property type="entry name" value="ELONGATNFCT"/>
</dbReference>
<dbReference type="Pfam" id="PF22042">
    <property type="entry name" value="EF-G_D2"/>
    <property type="match status" value="1"/>
</dbReference>
<dbReference type="HAMAP" id="MF_00072">
    <property type="entry name" value="Rel_fac_3"/>
    <property type="match status" value="1"/>
</dbReference>
<evidence type="ECO:0000256" key="4">
    <source>
        <dbReference type="ARBA" id="ARBA00022741"/>
    </source>
</evidence>
<dbReference type="SUPFAM" id="SSF54980">
    <property type="entry name" value="EF-G C-terminal domain-like"/>
    <property type="match status" value="1"/>
</dbReference>
<evidence type="ECO:0000256" key="8">
    <source>
        <dbReference type="HAMAP-Rule" id="MF_00072"/>
    </source>
</evidence>
<name>A0A7G5IG05_9SPHN</name>
<dbReference type="InterPro" id="IPR009000">
    <property type="entry name" value="Transl_B-barrel_sf"/>
</dbReference>
<comment type="subcellular location">
    <subcellularLocation>
        <location evidence="1 8">Cytoplasm</location>
    </subcellularLocation>
</comment>
<evidence type="ECO:0000256" key="3">
    <source>
        <dbReference type="ARBA" id="ARBA00022490"/>
    </source>
</evidence>
<dbReference type="PANTHER" id="PTHR43556">
    <property type="entry name" value="PEPTIDE CHAIN RELEASE FACTOR RF3"/>
    <property type="match status" value="1"/>
</dbReference>
<evidence type="ECO:0000256" key="5">
    <source>
        <dbReference type="ARBA" id="ARBA00022917"/>
    </source>
</evidence>
<dbReference type="InterPro" id="IPR053905">
    <property type="entry name" value="EF-G-like_DII"/>
</dbReference>
<evidence type="ECO:0000256" key="6">
    <source>
        <dbReference type="ARBA" id="ARBA00023134"/>
    </source>
</evidence>
<feature type="binding site" evidence="8">
    <location>
        <begin position="14"/>
        <end position="21"/>
    </location>
    <ligand>
        <name>GTP</name>
        <dbReference type="ChEBI" id="CHEBI:37565"/>
    </ligand>
</feature>
<dbReference type="InterPro" id="IPR038467">
    <property type="entry name" value="RF3_dom_3_sf"/>
</dbReference>
<organism evidence="10 11">
    <name type="scientific">Sandaracinobacteroides saxicola</name>
    <dbReference type="NCBI Taxonomy" id="2759707"/>
    <lineage>
        <taxon>Bacteria</taxon>
        <taxon>Pseudomonadati</taxon>
        <taxon>Pseudomonadota</taxon>
        <taxon>Alphaproteobacteria</taxon>
        <taxon>Sphingomonadales</taxon>
        <taxon>Sphingosinicellaceae</taxon>
        <taxon>Sandaracinobacteroides</taxon>
    </lineage>
</organism>
<dbReference type="FunFam" id="3.30.70.3280:FF:000001">
    <property type="entry name" value="Peptide chain release factor 3"/>
    <property type="match status" value="1"/>
</dbReference>
<dbReference type="NCBIfam" id="NF001964">
    <property type="entry name" value="PRK00741.1"/>
    <property type="match status" value="1"/>
</dbReference>
<evidence type="ECO:0000256" key="1">
    <source>
        <dbReference type="ARBA" id="ARBA00004496"/>
    </source>
</evidence>
<reference evidence="10 11" key="1">
    <citation type="submission" date="2020-07" db="EMBL/GenBank/DDBJ databases">
        <title>Complete genome sequence for Sandaracinobacter sp. M6.</title>
        <authorList>
            <person name="Tang Y."/>
            <person name="Liu Q."/>
            <person name="Guo Z."/>
            <person name="Lei P."/>
            <person name="Huang B."/>
        </authorList>
    </citation>
    <scope>NUCLEOTIDE SEQUENCE [LARGE SCALE GENOMIC DNA]</scope>
    <source>
        <strain evidence="10 11">M6</strain>
    </source>
</reference>
<keyword evidence="11" id="KW-1185">Reference proteome</keyword>
<dbReference type="InterPro" id="IPR027417">
    <property type="entry name" value="P-loop_NTPase"/>
</dbReference>
<protein>
    <recommendedName>
        <fullName evidence="7 8">Peptide chain release factor 3</fullName>
        <shortName evidence="8">RF-3</shortName>
    </recommendedName>
</protein>
<dbReference type="Gene3D" id="3.30.70.3280">
    <property type="entry name" value="Peptide chain release factor 3, domain III"/>
    <property type="match status" value="1"/>
</dbReference>
<dbReference type="GO" id="GO:0003924">
    <property type="term" value="F:GTPase activity"/>
    <property type="evidence" value="ECO:0007669"/>
    <property type="project" value="InterPro"/>
</dbReference>
<feature type="binding site" evidence="8">
    <location>
        <begin position="82"/>
        <end position="86"/>
    </location>
    <ligand>
        <name>GTP</name>
        <dbReference type="ChEBI" id="CHEBI:37565"/>
    </ligand>
</feature>
<dbReference type="GO" id="GO:0005525">
    <property type="term" value="F:GTP binding"/>
    <property type="evidence" value="ECO:0007669"/>
    <property type="project" value="UniProtKB-UniRule"/>
</dbReference>
<dbReference type="RefSeq" id="WP_182295142.1">
    <property type="nucleotide sequence ID" value="NZ_CP059851.1"/>
</dbReference>
<keyword evidence="4 8" id="KW-0547">Nucleotide-binding</keyword>
<gene>
    <name evidence="8" type="primary">prfC</name>
    <name evidence="10" type="ORF">H3309_13170</name>
</gene>
<dbReference type="Gene3D" id="2.40.30.10">
    <property type="entry name" value="Translation factors"/>
    <property type="match status" value="1"/>
</dbReference>
<evidence type="ECO:0000256" key="2">
    <source>
        <dbReference type="ARBA" id="ARBA00009978"/>
    </source>
</evidence>
<evidence type="ECO:0000313" key="11">
    <source>
        <dbReference type="Proteomes" id="UP000515292"/>
    </source>
</evidence>
<dbReference type="GO" id="GO:0097216">
    <property type="term" value="F:guanosine tetraphosphate binding"/>
    <property type="evidence" value="ECO:0007669"/>
    <property type="project" value="UniProtKB-ARBA"/>
</dbReference>
<dbReference type="PROSITE" id="PS51722">
    <property type="entry name" value="G_TR_2"/>
    <property type="match status" value="1"/>
</dbReference>
<dbReference type="Proteomes" id="UP000515292">
    <property type="component" value="Chromosome"/>
</dbReference>
<comment type="similarity">
    <text evidence="2 8">Belongs to the TRAFAC class translation factor GTPase superfamily. Classic translation factor GTPase family. PrfC subfamily.</text>
</comment>
<keyword evidence="6 8" id="KW-0342">GTP-binding</keyword>
<dbReference type="KEGG" id="sand:H3309_13170"/>
<dbReference type="InterPro" id="IPR000795">
    <property type="entry name" value="T_Tr_GTP-bd_dom"/>
</dbReference>
<dbReference type="GO" id="GO:0006449">
    <property type="term" value="P:regulation of translational termination"/>
    <property type="evidence" value="ECO:0007669"/>
    <property type="project" value="UniProtKB-UniRule"/>
</dbReference>
<feature type="domain" description="Tr-type G" evidence="9">
    <location>
        <begin position="5"/>
        <end position="267"/>
    </location>
</feature>
<dbReference type="Pfam" id="PF00009">
    <property type="entry name" value="GTP_EFTU"/>
    <property type="match status" value="1"/>
</dbReference>
<dbReference type="GO" id="GO:0005829">
    <property type="term" value="C:cytosol"/>
    <property type="evidence" value="ECO:0007669"/>
    <property type="project" value="TreeGrafter"/>
</dbReference>
<evidence type="ECO:0000256" key="7">
    <source>
        <dbReference type="ARBA" id="ARBA00073639"/>
    </source>
</evidence>
<proteinExistence type="inferred from homology"/>
<sequence length="517" mass="56268">MAATNERRTFAIISHPDAGKTTLTEKLLLAGGAIHIAGEVRARGDRRRAASDWMKIEQQRGISVTSSVMTFERDDITFNLLDTPGHEDFSEDTYRTLTAVDSAVMVIDAAKGIEAQTRKLFEVCRLRDVPIITFVNKVDREGRDAFALMDEVADTLALDVTPLTWPVGMGGTLKGVWDFASHSLLLPGGGVRRFAGLADPALDAAIGADEAAAFREEAALALGGYGALDAESYRAGNQTPVLFGSALRDLTVEQLLAALALLAPGPRAQPALPAAVMPDEPEVAGFVFKVQANMNPQHRDRIAFMRLCSGRFRRGMKLKQVSTGKMIAVHSPILFMARDRNLAEEAFPGDIIGIPNHGVLRVGDTLTEGRMLNFTGIPNFAPEILRRVRLLDPTRSKQLRGALTDMAEEGVTQLFRPMIGSAWIVGVVGALQLDVLIARLEAEYNVAAEFEPSPFETARWISADDPAVLKAFVEANRSACAEDRDGAPVYLARDGWELKYTADRNPGLRFSATRERA</sequence>
<feature type="binding site" evidence="8">
    <location>
        <begin position="136"/>
        <end position="139"/>
    </location>
    <ligand>
        <name>GTP</name>
        <dbReference type="ChEBI" id="CHEBI:37565"/>
    </ligand>
</feature>
<dbReference type="GO" id="GO:0016150">
    <property type="term" value="F:translation release factor activity, codon nonspecific"/>
    <property type="evidence" value="ECO:0007669"/>
    <property type="project" value="TreeGrafter"/>
</dbReference>
<dbReference type="PANTHER" id="PTHR43556:SF2">
    <property type="entry name" value="PEPTIDE CHAIN RELEASE FACTOR RF3"/>
    <property type="match status" value="1"/>
</dbReference>
<keyword evidence="3 8" id="KW-0963">Cytoplasm</keyword>
<dbReference type="AlphaFoldDB" id="A0A7G5IG05"/>
<dbReference type="NCBIfam" id="TIGR00231">
    <property type="entry name" value="small_GTP"/>
    <property type="match status" value="1"/>
</dbReference>
<dbReference type="GO" id="GO:0016149">
    <property type="term" value="F:translation release factor activity, codon specific"/>
    <property type="evidence" value="ECO:0007669"/>
    <property type="project" value="UniProtKB-UniRule"/>
</dbReference>
<dbReference type="EMBL" id="CP059851">
    <property type="protein sequence ID" value="QMW22297.1"/>
    <property type="molecule type" value="Genomic_DNA"/>
</dbReference>
<dbReference type="PROSITE" id="PS00301">
    <property type="entry name" value="G_TR_1"/>
    <property type="match status" value="1"/>
</dbReference>
<dbReference type="InterPro" id="IPR005225">
    <property type="entry name" value="Small_GTP-bd"/>
</dbReference>
<dbReference type="Gene3D" id="3.40.50.300">
    <property type="entry name" value="P-loop containing nucleotide triphosphate hydrolases"/>
    <property type="match status" value="1"/>
</dbReference>
<dbReference type="FunFam" id="3.40.50.300:FF:000542">
    <property type="entry name" value="Peptide chain release factor 3"/>
    <property type="match status" value="1"/>
</dbReference>
<dbReference type="InterPro" id="IPR004548">
    <property type="entry name" value="PrfC"/>
</dbReference>
<dbReference type="NCBIfam" id="TIGR00503">
    <property type="entry name" value="prfC"/>
    <property type="match status" value="1"/>
</dbReference>
<evidence type="ECO:0000313" key="10">
    <source>
        <dbReference type="EMBL" id="QMW22297.1"/>
    </source>
</evidence>